<keyword evidence="5" id="KW-0808">Transferase</keyword>
<feature type="compositionally biased region" description="Polar residues" evidence="2">
    <location>
        <begin position="1"/>
        <end position="11"/>
    </location>
</feature>
<dbReference type="Proteomes" id="UP000271469">
    <property type="component" value="Chromosome"/>
</dbReference>
<evidence type="ECO:0000313" key="5">
    <source>
        <dbReference type="EMBL" id="AZG44805.1"/>
    </source>
</evidence>
<dbReference type="Pfam" id="PF00483">
    <property type="entry name" value="NTP_transferase"/>
    <property type="match status" value="1"/>
</dbReference>
<feature type="domain" description="Nucleotidyl transferase" evidence="3">
    <location>
        <begin position="32"/>
        <end position="259"/>
    </location>
</feature>
<feature type="region of interest" description="Disordered" evidence="2">
    <location>
        <begin position="1"/>
        <end position="29"/>
    </location>
</feature>
<dbReference type="EMBL" id="CP033972">
    <property type="protein sequence ID" value="AZG44805.1"/>
    <property type="molecule type" value="Genomic_DNA"/>
</dbReference>
<dbReference type="PANTHER" id="PTHR22572">
    <property type="entry name" value="SUGAR-1-PHOSPHATE GUANYL TRANSFERASE"/>
    <property type="match status" value="1"/>
</dbReference>
<dbReference type="GO" id="GO:0016779">
    <property type="term" value="F:nucleotidyltransferase activity"/>
    <property type="evidence" value="ECO:0007669"/>
    <property type="project" value="UniProtKB-KW"/>
</dbReference>
<organism evidence="5 6">
    <name type="scientific">Gordonia insulae</name>
    <dbReference type="NCBI Taxonomy" id="2420509"/>
    <lineage>
        <taxon>Bacteria</taxon>
        <taxon>Bacillati</taxon>
        <taxon>Actinomycetota</taxon>
        <taxon>Actinomycetes</taxon>
        <taxon>Mycobacteriales</taxon>
        <taxon>Gordoniaceae</taxon>
        <taxon>Gordonia</taxon>
    </lineage>
</organism>
<dbReference type="InterPro" id="IPR005835">
    <property type="entry name" value="NTP_transferase_dom"/>
</dbReference>
<evidence type="ECO:0000256" key="1">
    <source>
        <dbReference type="ARBA" id="ARBA00007274"/>
    </source>
</evidence>
<dbReference type="Gene3D" id="2.160.10.10">
    <property type="entry name" value="Hexapeptide repeat proteins"/>
    <property type="match status" value="1"/>
</dbReference>
<sequence length="382" mass="40550">MVTTRKVTPVTSEDRVDEPRDDQSGASPSVQAVVLVGGKGTRLRPLTLSAPKPMLPTAGVPFLTHLLSRIREAGITDVILGTSFQAHVFSEYYGDGSKLGLRLRYVTETEPLGTGGGIRNVLDELTADTILVFNGDVLGGTDVREVLNTHEESGADVTMHLVRVSDPRAFGCVPTDETGRVTAFLEKTQDPPTDQINAGTYVFRRSVIEEIPAGRPVSVEREVFPKFLSEGRHVHGHVDHAYWRDMGTPDDFVHGSADLVRGIAPSPALGDRHGESLVHEGAGVAPGAVLIGGTVVGRGAEIGPRARLDGAVIFDGAVIEAGAVVERSIVGFGARVGPRALIRDTVIGDGADIGARCELLRGARVWPGVQLPDNGIRFSTDV</sequence>
<dbReference type="SUPFAM" id="SSF53448">
    <property type="entry name" value="Nucleotide-diphospho-sugar transferases"/>
    <property type="match status" value="1"/>
</dbReference>
<evidence type="ECO:0000256" key="2">
    <source>
        <dbReference type="SAM" id="MobiDB-lite"/>
    </source>
</evidence>
<dbReference type="CDD" id="cd04181">
    <property type="entry name" value="NTP_transferase"/>
    <property type="match status" value="1"/>
</dbReference>
<dbReference type="KEGG" id="gom:D7316_01396"/>
<protein>
    <submittedName>
        <fullName evidence="5">D-glycero-alpha-D-manno-heptose 1-phosphate guanylyltransferase</fullName>
        <ecNumber evidence="5">2.7.7.71</ecNumber>
    </submittedName>
</protein>
<dbReference type="InterPro" id="IPR056729">
    <property type="entry name" value="GMPPB_C"/>
</dbReference>
<evidence type="ECO:0000259" key="3">
    <source>
        <dbReference type="Pfam" id="PF00483"/>
    </source>
</evidence>
<dbReference type="InterPro" id="IPR050486">
    <property type="entry name" value="Mannose-1P_guanyltransferase"/>
</dbReference>
<feature type="compositionally biased region" description="Basic and acidic residues" evidence="2">
    <location>
        <begin position="12"/>
        <end position="23"/>
    </location>
</feature>
<dbReference type="Pfam" id="PF25087">
    <property type="entry name" value="GMPPB_C"/>
    <property type="match status" value="1"/>
</dbReference>
<feature type="domain" description="Mannose-1-phosphate guanyltransferase C-terminal" evidence="4">
    <location>
        <begin position="274"/>
        <end position="368"/>
    </location>
</feature>
<keyword evidence="6" id="KW-1185">Reference proteome</keyword>
<name>A0A3G8JJL0_9ACTN</name>
<evidence type="ECO:0000259" key="4">
    <source>
        <dbReference type="Pfam" id="PF25087"/>
    </source>
</evidence>
<dbReference type="EC" id="2.7.7.71" evidence="5"/>
<dbReference type="InterPro" id="IPR029044">
    <property type="entry name" value="Nucleotide-diphossugar_trans"/>
</dbReference>
<dbReference type="Gene3D" id="3.90.550.10">
    <property type="entry name" value="Spore Coat Polysaccharide Biosynthesis Protein SpsA, Chain A"/>
    <property type="match status" value="1"/>
</dbReference>
<comment type="similarity">
    <text evidence="1">Belongs to the transferase hexapeptide repeat family.</text>
</comment>
<proteinExistence type="inferred from homology"/>
<reference evidence="5 6" key="1">
    <citation type="submission" date="2018-11" db="EMBL/GenBank/DDBJ databases">
        <title>Gordonia insulae sp. nov., isolated from an island soil.</title>
        <authorList>
            <person name="Kim Y.S."/>
            <person name="Kim S.B."/>
        </authorList>
    </citation>
    <scope>NUCLEOTIDE SEQUENCE [LARGE SCALE GENOMIC DNA]</scope>
    <source>
        <strain evidence="5 6">MMS17-SY073</strain>
    </source>
</reference>
<keyword evidence="5" id="KW-0548">Nucleotidyltransferase</keyword>
<accession>A0A3G8JJL0</accession>
<evidence type="ECO:0000313" key="6">
    <source>
        <dbReference type="Proteomes" id="UP000271469"/>
    </source>
</evidence>
<gene>
    <name evidence="5" type="primary">hddC</name>
    <name evidence="5" type="ORF">D7316_01396</name>
</gene>
<dbReference type="AlphaFoldDB" id="A0A3G8JJL0"/>